<keyword evidence="3" id="KW-1185">Reference proteome</keyword>
<feature type="region of interest" description="Disordered" evidence="1">
    <location>
        <begin position="115"/>
        <end position="147"/>
    </location>
</feature>
<reference evidence="3" key="1">
    <citation type="journal article" date="2019" name="Int. J. Syst. Evol. Microbiol.">
        <title>The Global Catalogue of Microorganisms (GCM) 10K type strain sequencing project: providing services to taxonomists for standard genome sequencing and annotation.</title>
        <authorList>
            <consortium name="The Broad Institute Genomics Platform"/>
            <consortium name="The Broad Institute Genome Sequencing Center for Infectious Disease"/>
            <person name="Wu L."/>
            <person name="Ma J."/>
        </authorList>
    </citation>
    <scope>NUCLEOTIDE SEQUENCE [LARGE SCALE GENOMIC DNA]</scope>
    <source>
        <strain evidence="3">JCM 4602</strain>
    </source>
</reference>
<protein>
    <submittedName>
        <fullName evidence="2">Uncharacterized protein</fullName>
    </submittedName>
</protein>
<comment type="caution">
    <text evidence="2">The sequence shown here is derived from an EMBL/GenBank/DDBJ whole genome shotgun (WGS) entry which is preliminary data.</text>
</comment>
<organism evidence="2 3">
    <name type="scientific">Streptomyces rubiginosohelvolus</name>
    <dbReference type="NCBI Taxonomy" id="67362"/>
    <lineage>
        <taxon>Bacteria</taxon>
        <taxon>Bacillati</taxon>
        <taxon>Actinomycetota</taxon>
        <taxon>Actinomycetes</taxon>
        <taxon>Kitasatosporales</taxon>
        <taxon>Streptomycetaceae</taxon>
        <taxon>Streptomyces</taxon>
    </lineage>
</organism>
<feature type="compositionally biased region" description="Basic and acidic residues" evidence="1">
    <location>
        <begin position="127"/>
        <end position="147"/>
    </location>
</feature>
<name>A0ABQ3C4U6_9ACTN</name>
<evidence type="ECO:0000313" key="2">
    <source>
        <dbReference type="EMBL" id="GGZ67207.1"/>
    </source>
</evidence>
<dbReference type="Proteomes" id="UP000624183">
    <property type="component" value="Unassembled WGS sequence"/>
</dbReference>
<dbReference type="EMBL" id="BMUW01000010">
    <property type="protein sequence ID" value="GGZ67207.1"/>
    <property type="molecule type" value="Genomic_DNA"/>
</dbReference>
<gene>
    <name evidence="2" type="ORF">GCM10010328_47890</name>
</gene>
<evidence type="ECO:0000256" key="1">
    <source>
        <dbReference type="SAM" id="MobiDB-lite"/>
    </source>
</evidence>
<evidence type="ECO:0000313" key="3">
    <source>
        <dbReference type="Proteomes" id="UP000624183"/>
    </source>
</evidence>
<sequence length="147" mass="15361">MRLSGWPGGSAASRRLPVPEQEEGGAVALPSVRPQQLKHLLVGAAAGVADLDGQVEVAEGRRQGARGTLQRFCGGGPRADAGSGLEAGHRLRQSRVCGFFQARGVEAAAQDLGCSGPVPLPARHHPPGGDRRQDPHPLRDRARGFCP</sequence>
<feature type="region of interest" description="Disordered" evidence="1">
    <location>
        <begin position="1"/>
        <end position="25"/>
    </location>
</feature>
<accession>A0ABQ3C4U6</accession>
<proteinExistence type="predicted"/>